<evidence type="ECO:0000313" key="3">
    <source>
        <dbReference type="EMBL" id="MBF9141254.1"/>
    </source>
</evidence>
<evidence type="ECO:0000259" key="2">
    <source>
        <dbReference type="Pfam" id="PF18962"/>
    </source>
</evidence>
<dbReference type="Pfam" id="PF18962">
    <property type="entry name" value="Por_Secre_tail"/>
    <property type="match status" value="1"/>
</dbReference>
<protein>
    <submittedName>
        <fullName evidence="3">T9SS type A sorting domain-containing protein</fullName>
    </submittedName>
</protein>
<evidence type="ECO:0000313" key="4">
    <source>
        <dbReference type="Proteomes" id="UP000645610"/>
    </source>
</evidence>
<keyword evidence="1" id="KW-0732">Signal</keyword>
<gene>
    <name evidence="3" type="ORF">I2I01_06390</name>
</gene>
<dbReference type="EMBL" id="JADQDP010000002">
    <property type="protein sequence ID" value="MBF9141254.1"/>
    <property type="molecule type" value="Genomic_DNA"/>
</dbReference>
<dbReference type="NCBIfam" id="TIGR04183">
    <property type="entry name" value="Por_Secre_tail"/>
    <property type="match status" value="1"/>
</dbReference>
<sequence>MRYFFTLLAMVATQAVYAQCCPYLNPVRVLPANPTAADQVRLVFQAATGGGGGKIGYTIARNGNNLTFTGCYYDGPTAQPRTYTDTVSVGQLPAGAYTIVFVGIVSASTQQCIEYRRNTALAAFQVGSALAVRPAADSWALFPVPATGRSLTLVAPPDKAFQSLQLLDAAGRLCLDYSPAQLPHQANQWHLDLSAVPAGLYFLRISAASGEQITKRVLLP</sequence>
<accession>A0A931FM21</accession>
<dbReference type="RefSeq" id="WP_196285630.1">
    <property type="nucleotide sequence ID" value="NZ_JADQDP010000002.1"/>
</dbReference>
<evidence type="ECO:0000256" key="1">
    <source>
        <dbReference type="SAM" id="SignalP"/>
    </source>
</evidence>
<feature type="chain" id="PRO_5037695420" evidence="1">
    <location>
        <begin position="19"/>
        <end position="220"/>
    </location>
</feature>
<feature type="signal peptide" evidence="1">
    <location>
        <begin position="1"/>
        <end position="18"/>
    </location>
</feature>
<feature type="domain" description="Secretion system C-terminal sorting" evidence="2">
    <location>
        <begin position="141"/>
        <end position="217"/>
    </location>
</feature>
<dbReference type="AlphaFoldDB" id="A0A931FM21"/>
<comment type="caution">
    <text evidence="3">The sequence shown here is derived from an EMBL/GenBank/DDBJ whole genome shotgun (WGS) entry which is preliminary data.</text>
</comment>
<proteinExistence type="predicted"/>
<keyword evidence="4" id="KW-1185">Reference proteome</keyword>
<reference evidence="3 4" key="1">
    <citation type="submission" date="2020-11" db="EMBL/GenBank/DDBJ databases">
        <authorList>
            <person name="Kim M.K."/>
        </authorList>
    </citation>
    <scope>NUCLEOTIDE SEQUENCE [LARGE SCALE GENOMIC DNA]</scope>
    <source>
        <strain evidence="3 4">BT439</strain>
    </source>
</reference>
<name>A0A931FM21_9BACT</name>
<dbReference type="InterPro" id="IPR026444">
    <property type="entry name" value="Secre_tail"/>
</dbReference>
<dbReference type="Proteomes" id="UP000645610">
    <property type="component" value="Unassembled WGS sequence"/>
</dbReference>
<organism evidence="3 4">
    <name type="scientific">Hymenobacter properus</name>
    <dbReference type="NCBI Taxonomy" id="2791026"/>
    <lineage>
        <taxon>Bacteria</taxon>
        <taxon>Pseudomonadati</taxon>
        <taxon>Bacteroidota</taxon>
        <taxon>Cytophagia</taxon>
        <taxon>Cytophagales</taxon>
        <taxon>Hymenobacteraceae</taxon>
        <taxon>Hymenobacter</taxon>
    </lineage>
</organism>